<protein>
    <submittedName>
        <fullName evidence="1">Uncharacterized protein</fullName>
    </submittedName>
</protein>
<dbReference type="Proteomes" id="UP001057402">
    <property type="component" value="Chromosome 10"/>
</dbReference>
<reference evidence="2" key="1">
    <citation type="journal article" date="2023" name="Front. Plant Sci.">
        <title>Chromosomal-level genome assembly of Melastoma candidum provides insights into trichome evolution.</title>
        <authorList>
            <person name="Zhong Y."/>
            <person name="Wu W."/>
            <person name="Sun C."/>
            <person name="Zou P."/>
            <person name="Liu Y."/>
            <person name="Dai S."/>
            <person name="Zhou R."/>
        </authorList>
    </citation>
    <scope>NUCLEOTIDE SEQUENCE [LARGE SCALE GENOMIC DNA]</scope>
</reference>
<comment type="caution">
    <text evidence="1">The sequence shown here is derived from an EMBL/GenBank/DDBJ whole genome shotgun (WGS) entry which is preliminary data.</text>
</comment>
<evidence type="ECO:0000313" key="1">
    <source>
        <dbReference type="EMBL" id="KAI4320660.1"/>
    </source>
</evidence>
<gene>
    <name evidence="1" type="ORF">MLD38_034115</name>
</gene>
<proteinExistence type="predicted"/>
<name>A0ACB9MD78_9MYRT</name>
<organism evidence="1 2">
    <name type="scientific">Melastoma candidum</name>
    <dbReference type="NCBI Taxonomy" id="119954"/>
    <lineage>
        <taxon>Eukaryota</taxon>
        <taxon>Viridiplantae</taxon>
        <taxon>Streptophyta</taxon>
        <taxon>Embryophyta</taxon>
        <taxon>Tracheophyta</taxon>
        <taxon>Spermatophyta</taxon>
        <taxon>Magnoliopsida</taxon>
        <taxon>eudicotyledons</taxon>
        <taxon>Gunneridae</taxon>
        <taxon>Pentapetalae</taxon>
        <taxon>rosids</taxon>
        <taxon>malvids</taxon>
        <taxon>Myrtales</taxon>
        <taxon>Melastomataceae</taxon>
        <taxon>Melastomatoideae</taxon>
        <taxon>Melastomateae</taxon>
        <taxon>Melastoma</taxon>
    </lineage>
</organism>
<accession>A0ACB9MD78</accession>
<evidence type="ECO:0000313" key="2">
    <source>
        <dbReference type="Proteomes" id="UP001057402"/>
    </source>
</evidence>
<keyword evidence="2" id="KW-1185">Reference proteome</keyword>
<sequence length="332" mass="36766">MHSRRDRLMEVLLQQVSCPFLSTKDVFLATNNLHESNIIGEGTAGKVYRGIMPDNRHVAVKHILSDTNLETVVREVTSLSRVRHPNIVALLGCCMEEDAYFLIYELCPNGNLSEWLFGQDRDLSWIQRLRIAIGCARGLCFLHARHIIHRDVKPPNILLGPNFEAKVSDFGLCKVLDSGEPCVTTEVRGTLGYIDPELQSNCQVNPSCDVYSFGIVLLQLLSGEKVINLDRRKPMQLDKLAKKALAKGGGRRAAFVDPNLSGEYSTEAFDIAFRLAVSCTGPEKQRPAMDQVVVRLVNALDISTKAEASSPETSIEWSHASSVTCSNPNAFL</sequence>
<dbReference type="EMBL" id="CM042889">
    <property type="protein sequence ID" value="KAI4320660.1"/>
    <property type="molecule type" value="Genomic_DNA"/>
</dbReference>